<evidence type="ECO:0000313" key="2">
    <source>
        <dbReference type="Proteomes" id="UP000886523"/>
    </source>
</evidence>
<protein>
    <submittedName>
        <fullName evidence="1">Uncharacterized protein</fullName>
    </submittedName>
</protein>
<dbReference type="EMBL" id="MU128997">
    <property type="protein sequence ID" value="KAF9511690.1"/>
    <property type="molecule type" value="Genomic_DNA"/>
</dbReference>
<sequence>MANLIDADTLAEAAIVLHDVLTRANLPHVFMGGFQLLLHGSPRGSKDIDVEINKPIALKDHGSFFVFDGNRKDAVRLPFLPFLDRRSL</sequence>
<accession>A0A9P6DVH8</accession>
<gene>
    <name evidence="1" type="ORF">BS47DRAFT_1346451</name>
</gene>
<organism evidence="1 2">
    <name type="scientific">Hydnum rufescens UP504</name>
    <dbReference type="NCBI Taxonomy" id="1448309"/>
    <lineage>
        <taxon>Eukaryota</taxon>
        <taxon>Fungi</taxon>
        <taxon>Dikarya</taxon>
        <taxon>Basidiomycota</taxon>
        <taxon>Agaricomycotina</taxon>
        <taxon>Agaricomycetes</taxon>
        <taxon>Cantharellales</taxon>
        <taxon>Hydnaceae</taxon>
        <taxon>Hydnum</taxon>
    </lineage>
</organism>
<dbReference type="AlphaFoldDB" id="A0A9P6DVH8"/>
<keyword evidence="2" id="KW-1185">Reference proteome</keyword>
<reference evidence="1" key="1">
    <citation type="journal article" date="2020" name="Nat. Commun.">
        <title>Large-scale genome sequencing of mycorrhizal fungi provides insights into the early evolution of symbiotic traits.</title>
        <authorList>
            <person name="Miyauchi S."/>
            <person name="Kiss E."/>
            <person name="Kuo A."/>
            <person name="Drula E."/>
            <person name="Kohler A."/>
            <person name="Sanchez-Garcia M."/>
            <person name="Morin E."/>
            <person name="Andreopoulos B."/>
            <person name="Barry K.W."/>
            <person name="Bonito G."/>
            <person name="Buee M."/>
            <person name="Carver A."/>
            <person name="Chen C."/>
            <person name="Cichocki N."/>
            <person name="Clum A."/>
            <person name="Culley D."/>
            <person name="Crous P.W."/>
            <person name="Fauchery L."/>
            <person name="Girlanda M."/>
            <person name="Hayes R.D."/>
            <person name="Keri Z."/>
            <person name="LaButti K."/>
            <person name="Lipzen A."/>
            <person name="Lombard V."/>
            <person name="Magnuson J."/>
            <person name="Maillard F."/>
            <person name="Murat C."/>
            <person name="Nolan M."/>
            <person name="Ohm R.A."/>
            <person name="Pangilinan J."/>
            <person name="Pereira M.F."/>
            <person name="Perotto S."/>
            <person name="Peter M."/>
            <person name="Pfister S."/>
            <person name="Riley R."/>
            <person name="Sitrit Y."/>
            <person name="Stielow J.B."/>
            <person name="Szollosi G."/>
            <person name="Zifcakova L."/>
            <person name="Stursova M."/>
            <person name="Spatafora J.W."/>
            <person name="Tedersoo L."/>
            <person name="Vaario L.M."/>
            <person name="Yamada A."/>
            <person name="Yan M."/>
            <person name="Wang P."/>
            <person name="Xu J."/>
            <person name="Bruns T."/>
            <person name="Baldrian P."/>
            <person name="Vilgalys R."/>
            <person name="Dunand C."/>
            <person name="Henrissat B."/>
            <person name="Grigoriev I.V."/>
            <person name="Hibbett D."/>
            <person name="Nagy L.G."/>
            <person name="Martin F.M."/>
        </authorList>
    </citation>
    <scope>NUCLEOTIDE SEQUENCE</scope>
    <source>
        <strain evidence="1">UP504</strain>
    </source>
</reference>
<proteinExistence type="predicted"/>
<comment type="caution">
    <text evidence="1">The sequence shown here is derived from an EMBL/GenBank/DDBJ whole genome shotgun (WGS) entry which is preliminary data.</text>
</comment>
<evidence type="ECO:0000313" key="1">
    <source>
        <dbReference type="EMBL" id="KAF9511690.1"/>
    </source>
</evidence>
<dbReference type="OrthoDB" id="3259529at2759"/>
<name>A0A9P6DVH8_9AGAM</name>
<dbReference type="Proteomes" id="UP000886523">
    <property type="component" value="Unassembled WGS sequence"/>
</dbReference>